<dbReference type="InterPro" id="IPR029044">
    <property type="entry name" value="Nucleotide-diphossugar_trans"/>
</dbReference>
<dbReference type="Proteomes" id="UP001595629">
    <property type="component" value="Unassembled WGS sequence"/>
</dbReference>
<keyword evidence="2" id="KW-0808">Transferase</keyword>
<dbReference type="EC" id="2.4.-.-" evidence="2"/>
<proteinExistence type="predicted"/>
<evidence type="ECO:0000313" key="3">
    <source>
        <dbReference type="Proteomes" id="UP001595629"/>
    </source>
</evidence>
<name>A0ABV7TDY4_9RHOB</name>
<reference evidence="3" key="1">
    <citation type="journal article" date="2019" name="Int. J. Syst. Evol. Microbiol.">
        <title>The Global Catalogue of Microorganisms (GCM) 10K type strain sequencing project: providing services to taxonomists for standard genome sequencing and annotation.</title>
        <authorList>
            <consortium name="The Broad Institute Genomics Platform"/>
            <consortium name="The Broad Institute Genome Sequencing Center for Infectious Disease"/>
            <person name="Wu L."/>
            <person name="Ma J."/>
        </authorList>
    </citation>
    <scope>NUCLEOTIDE SEQUENCE [LARGE SCALE GENOMIC DNA]</scope>
    <source>
        <strain evidence="3">KCTC 42911</strain>
    </source>
</reference>
<comment type="caution">
    <text evidence="2">The sequence shown here is derived from an EMBL/GenBank/DDBJ whole genome shotgun (WGS) entry which is preliminary data.</text>
</comment>
<dbReference type="InterPro" id="IPR001173">
    <property type="entry name" value="Glyco_trans_2-like"/>
</dbReference>
<dbReference type="SUPFAM" id="SSF53448">
    <property type="entry name" value="Nucleotide-diphospho-sugar transferases"/>
    <property type="match status" value="1"/>
</dbReference>
<organism evidence="2 3">
    <name type="scientific">Lutimaribacter marinistellae</name>
    <dbReference type="NCBI Taxonomy" id="1820329"/>
    <lineage>
        <taxon>Bacteria</taxon>
        <taxon>Pseudomonadati</taxon>
        <taxon>Pseudomonadota</taxon>
        <taxon>Alphaproteobacteria</taxon>
        <taxon>Rhodobacterales</taxon>
        <taxon>Roseobacteraceae</taxon>
        <taxon>Lutimaribacter</taxon>
    </lineage>
</organism>
<protein>
    <submittedName>
        <fullName evidence="2">Glycosyltransferase</fullName>
        <ecNumber evidence="2">2.4.-.-</ecNumber>
    </submittedName>
</protein>
<dbReference type="EMBL" id="JBHRXI010000001">
    <property type="protein sequence ID" value="MFC3612248.1"/>
    <property type="molecule type" value="Genomic_DNA"/>
</dbReference>
<dbReference type="Pfam" id="PF00535">
    <property type="entry name" value="Glycos_transf_2"/>
    <property type="match status" value="1"/>
</dbReference>
<dbReference type="RefSeq" id="WP_386733437.1">
    <property type="nucleotide sequence ID" value="NZ_JBHRXI010000001.1"/>
</dbReference>
<dbReference type="Gene3D" id="3.90.550.10">
    <property type="entry name" value="Spore Coat Polysaccharide Biosynthesis Protein SpsA, Chain A"/>
    <property type="match status" value="1"/>
</dbReference>
<evidence type="ECO:0000259" key="1">
    <source>
        <dbReference type="Pfam" id="PF00535"/>
    </source>
</evidence>
<evidence type="ECO:0000313" key="2">
    <source>
        <dbReference type="EMBL" id="MFC3612248.1"/>
    </source>
</evidence>
<keyword evidence="2" id="KW-0328">Glycosyltransferase</keyword>
<accession>A0ABV7TDY4</accession>
<sequence>MISVVIPAHNEEGFIGECLEHILASNWPVGSAASSEAAVQVVVAANGCSDETVAEAETMRPAVERKGWQLDILDLEKGSKVGALNAADAIRTHEKVVYLDADVHVSAGLLAALAEVLKQSGPVYASGCPKIRKAESFFSERYARFWETLPFMASGVPGCGLYAVNAAGRARWTEFPDVTADDIFVRYQFEPSEMHRVPHSYSWPIAEGFANLVRVRRRQDRGLEEIRQKLPDLATRSGRTAPTSRQVRNLVRRDPVGFLAYAAIALAVRTPAWQNRGHWDRFR</sequence>
<feature type="domain" description="Glycosyltransferase 2-like" evidence="1">
    <location>
        <begin position="3"/>
        <end position="148"/>
    </location>
</feature>
<keyword evidence="3" id="KW-1185">Reference proteome</keyword>
<gene>
    <name evidence="2" type="ORF">ACFORG_00625</name>
</gene>
<dbReference type="GO" id="GO:0016757">
    <property type="term" value="F:glycosyltransferase activity"/>
    <property type="evidence" value="ECO:0007669"/>
    <property type="project" value="UniProtKB-KW"/>
</dbReference>